<dbReference type="GO" id="GO:0042761">
    <property type="term" value="P:very long-chain fatty acid biosynthetic process"/>
    <property type="evidence" value="ECO:0007669"/>
    <property type="project" value="TreeGrafter"/>
</dbReference>
<dbReference type="GO" id="GO:0005789">
    <property type="term" value="C:endoplasmic reticulum membrane"/>
    <property type="evidence" value="ECO:0007669"/>
    <property type="project" value="UniProtKB-SubCell"/>
</dbReference>
<sequence length="515" mass="58562">MGVLDLLPHCVSGVYLLYHSDFEKWSFGKLSALREAALALEDGYKYYYMGYYIHYCVKMRYKGDYKPQHVLDPETYAWDPLDGELRQLLDSKEYVSLSRERRLKKEDREDSGNGSAIDVDPKDNIRIDFPLPSAAEAGKAVQRGMSLFDLKVPGLMTVEDIETQVKLDNQAIQIRGFPRIVEAQELVAWRKGDLREPQTLKGIIGELVACVGPEVAPQLVVNFGRPIKNLPESINISPEDSAAQIFQKIAAASKFSIHRLRVTKGSDGSPIPNSGDVTVYQTGLRNRSAVDVKDLGPQIAWRTVFIVEYLGPILIHPLIYYGRPLIYGTSGTPSELQKLSLILIVLHFLKREFETLFVHRFSLATMPARNIFKNSAHYWLFSGVNLAYWIYSPNAPTAHTSNPLITYTGITLFIIGEFGNLSNHYTLKNLRRPGSTDRGIPKGLGFNLVTCPNYMFETVSWVGIWLVNWSLSTLVFLVLAVGQMATWARKKEMRYRKEFRDKYKRKRFFILPGIY</sequence>
<dbReference type="InterPro" id="IPR001104">
    <property type="entry name" value="3-oxo-5_a-steroid_4-DH_C"/>
</dbReference>
<evidence type="ECO:0000256" key="7">
    <source>
        <dbReference type="ARBA" id="ARBA00022824"/>
    </source>
</evidence>
<evidence type="ECO:0000259" key="19">
    <source>
        <dbReference type="Pfam" id="PF04377"/>
    </source>
</evidence>
<keyword evidence="7" id="KW-0256">Endoplasmic reticulum</keyword>
<reference evidence="20" key="1">
    <citation type="journal article" date="2020" name="Stud. Mycol.">
        <title>101 Dothideomycetes genomes: a test case for predicting lifestyles and emergence of pathogens.</title>
        <authorList>
            <person name="Haridas S."/>
            <person name="Albert R."/>
            <person name="Binder M."/>
            <person name="Bloem J."/>
            <person name="Labutti K."/>
            <person name="Salamov A."/>
            <person name="Andreopoulos B."/>
            <person name="Baker S."/>
            <person name="Barry K."/>
            <person name="Bills G."/>
            <person name="Bluhm B."/>
            <person name="Cannon C."/>
            <person name="Castanera R."/>
            <person name="Culley D."/>
            <person name="Daum C."/>
            <person name="Ezra D."/>
            <person name="Gonzalez J."/>
            <person name="Henrissat B."/>
            <person name="Kuo A."/>
            <person name="Liang C."/>
            <person name="Lipzen A."/>
            <person name="Lutzoni F."/>
            <person name="Magnuson J."/>
            <person name="Mondo S."/>
            <person name="Nolan M."/>
            <person name="Ohm R."/>
            <person name="Pangilinan J."/>
            <person name="Park H.-J."/>
            <person name="Ramirez L."/>
            <person name="Alfaro M."/>
            <person name="Sun H."/>
            <person name="Tritt A."/>
            <person name="Yoshinaga Y."/>
            <person name="Zwiers L.-H."/>
            <person name="Turgeon B."/>
            <person name="Goodwin S."/>
            <person name="Spatafora J."/>
            <person name="Crous P."/>
            <person name="Grigoriev I."/>
        </authorList>
    </citation>
    <scope>NUCLEOTIDE SEQUENCE</scope>
    <source>
        <strain evidence="20">CBS 207.26</strain>
    </source>
</reference>
<evidence type="ECO:0000256" key="13">
    <source>
        <dbReference type="ARBA" id="ARBA00023136"/>
    </source>
</evidence>
<keyword evidence="9" id="KW-0521">NADP</keyword>
<accession>A0A6A6EHR3</accession>
<evidence type="ECO:0000256" key="8">
    <source>
        <dbReference type="ARBA" id="ARBA00022832"/>
    </source>
</evidence>
<evidence type="ECO:0000256" key="17">
    <source>
        <dbReference type="SAM" id="Phobius"/>
    </source>
</evidence>
<evidence type="ECO:0000256" key="4">
    <source>
        <dbReference type="ARBA" id="ARBA00012530"/>
    </source>
</evidence>
<protein>
    <recommendedName>
        <fullName evidence="4">very-long-chain enoyl-CoA reductase</fullName>
        <ecNumber evidence="4">1.3.1.93</ecNumber>
    </recommendedName>
</protein>
<dbReference type="GO" id="GO:0102758">
    <property type="term" value="F:very-long-chain enoyl-CoA reductase activity"/>
    <property type="evidence" value="ECO:0007669"/>
    <property type="project" value="UniProtKB-EC"/>
</dbReference>
<evidence type="ECO:0000256" key="2">
    <source>
        <dbReference type="ARBA" id="ARBA00005194"/>
    </source>
</evidence>
<comment type="function">
    <text evidence="16">Catalyzes the last of the four reactions of the long-chain fatty acids elongation cycle. This endoplasmic reticulum-bound enzymatic process, allows the addition of 2 carbons to the chain of long- and very long-chain fatty acids/VLCFAs per cycle. This enzyme reduces the trans-2,3-enoyl-CoA fatty acid intermediate to an acyl-CoA that can be further elongated by entering a new cycle of elongation. Thereby, it participates in the production of VLCFAs of different chain lengths that are involved in multiple biological processes as precursors of membrane lipids and lipid mediators.</text>
</comment>
<keyword evidence="12" id="KW-0443">Lipid metabolism</keyword>
<evidence type="ECO:0000256" key="1">
    <source>
        <dbReference type="ARBA" id="ARBA00004477"/>
    </source>
</evidence>
<comment type="subcellular location">
    <subcellularLocation>
        <location evidence="1">Endoplasmic reticulum membrane</location>
        <topology evidence="1">Multi-pass membrane protein</topology>
    </subcellularLocation>
</comment>
<dbReference type="OrthoDB" id="540503at2759"/>
<evidence type="ECO:0000256" key="15">
    <source>
        <dbReference type="ARBA" id="ARBA00051495"/>
    </source>
</evidence>
<keyword evidence="5" id="KW-0444">Lipid biosynthesis</keyword>
<keyword evidence="21" id="KW-1185">Reference proteome</keyword>
<evidence type="ECO:0000256" key="9">
    <source>
        <dbReference type="ARBA" id="ARBA00022857"/>
    </source>
</evidence>
<evidence type="ECO:0000256" key="14">
    <source>
        <dbReference type="ARBA" id="ARBA00023160"/>
    </source>
</evidence>
<name>A0A6A6EHR3_9PEZI</name>
<dbReference type="InterPro" id="IPR007472">
    <property type="entry name" value="N-end_Aminoacyl_Trfase_C"/>
</dbReference>
<dbReference type="Proteomes" id="UP000800200">
    <property type="component" value="Unassembled WGS sequence"/>
</dbReference>
<dbReference type="Gene3D" id="1.20.120.1630">
    <property type="match status" value="1"/>
</dbReference>
<keyword evidence="11" id="KW-0560">Oxidoreductase</keyword>
<keyword evidence="10 17" id="KW-1133">Transmembrane helix</keyword>
<keyword evidence="6 17" id="KW-0812">Transmembrane</keyword>
<dbReference type="PANTHER" id="PTHR10556:SF28">
    <property type="entry name" value="VERY-LONG-CHAIN ENOYL-COA REDUCTASE"/>
    <property type="match status" value="1"/>
</dbReference>
<dbReference type="PANTHER" id="PTHR10556">
    <property type="entry name" value="3-OXO-5-ALPHA-STEROID 4-DEHYDROGENASE"/>
    <property type="match status" value="1"/>
</dbReference>
<evidence type="ECO:0000256" key="16">
    <source>
        <dbReference type="ARBA" id="ARBA00058640"/>
    </source>
</evidence>
<evidence type="ECO:0000313" key="21">
    <source>
        <dbReference type="Proteomes" id="UP000800200"/>
    </source>
</evidence>
<evidence type="ECO:0000259" key="18">
    <source>
        <dbReference type="Pfam" id="PF02544"/>
    </source>
</evidence>
<dbReference type="EC" id="1.3.1.93" evidence="4"/>
<evidence type="ECO:0000256" key="10">
    <source>
        <dbReference type="ARBA" id="ARBA00022989"/>
    </source>
</evidence>
<proteinExistence type="inferred from homology"/>
<feature type="transmembrane region" description="Helical" evidence="17">
    <location>
        <begin position="469"/>
        <end position="488"/>
    </location>
</feature>
<dbReference type="Pfam" id="PF04377">
    <property type="entry name" value="ATE_C"/>
    <property type="match status" value="1"/>
</dbReference>
<organism evidence="20 21">
    <name type="scientific">Zopfia rhizophila CBS 207.26</name>
    <dbReference type="NCBI Taxonomy" id="1314779"/>
    <lineage>
        <taxon>Eukaryota</taxon>
        <taxon>Fungi</taxon>
        <taxon>Dikarya</taxon>
        <taxon>Ascomycota</taxon>
        <taxon>Pezizomycotina</taxon>
        <taxon>Dothideomycetes</taxon>
        <taxon>Dothideomycetes incertae sedis</taxon>
        <taxon>Zopfiaceae</taxon>
        <taxon>Zopfia</taxon>
    </lineage>
</organism>
<dbReference type="GO" id="GO:0004057">
    <property type="term" value="F:arginyl-tRNA--protein transferase activity"/>
    <property type="evidence" value="ECO:0007669"/>
    <property type="project" value="InterPro"/>
</dbReference>
<evidence type="ECO:0000256" key="11">
    <source>
        <dbReference type="ARBA" id="ARBA00023002"/>
    </source>
</evidence>
<evidence type="ECO:0000256" key="3">
    <source>
        <dbReference type="ARBA" id="ARBA00007742"/>
    </source>
</evidence>
<keyword evidence="14" id="KW-0275">Fatty acid biosynthesis</keyword>
<comment type="catalytic activity">
    <reaction evidence="15">
        <text>a very-long-chain 2,3-saturated fatty acyl-CoA + NADP(+) = a very-long-chain (2E)-enoyl-CoA + NADPH + H(+)</text>
        <dbReference type="Rhea" id="RHEA:14473"/>
        <dbReference type="ChEBI" id="CHEBI:15378"/>
        <dbReference type="ChEBI" id="CHEBI:57783"/>
        <dbReference type="ChEBI" id="CHEBI:58349"/>
        <dbReference type="ChEBI" id="CHEBI:83724"/>
        <dbReference type="ChEBI" id="CHEBI:83728"/>
        <dbReference type="EC" id="1.3.1.93"/>
    </reaction>
</comment>
<evidence type="ECO:0000313" key="20">
    <source>
        <dbReference type="EMBL" id="KAF2190853.1"/>
    </source>
</evidence>
<comment type="similarity">
    <text evidence="3">Belongs to the steroid 5-alpha reductase family.</text>
</comment>
<dbReference type="EMBL" id="ML994618">
    <property type="protein sequence ID" value="KAF2190853.1"/>
    <property type="molecule type" value="Genomic_DNA"/>
</dbReference>
<dbReference type="Pfam" id="PF02544">
    <property type="entry name" value="Steroid_dh"/>
    <property type="match status" value="1"/>
</dbReference>
<keyword evidence="13 17" id="KW-0472">Membrane</keyword>
<gene>
    <name evidence="20" type="ORF">K469DRAFT_733482</name>
</gene>
<dbReference type="FunFam" id="1.20.120.1630:FF:000010">
    <property type="entry name" value="Steroid alpha reductase family protein"/>
    <property type="match status" value="1"/>
</dbReference>
<evidence type="ECO:0000256" key="5">
    <source>
        <dbReference type="ARBA" id="ARBA00022516"/>
    </source>
</evidence>
<feature type="domain" description="3-oxo-5-alpha-steroid 4-dehydrogenase C-terminal" evidence="18">
    <location>
        <begin position="365"/>
        <end position="515"/>
    </location>
</feature>
<dbReference type="InterPro" id="IPR039357">
    <property type="entry name" value="SRD5A/TECR"/>
</dbReference>
<comment type="pathway">
    <text evidence="2">Lipid metabolism; fatty acid biosynthesis.</text>
</comment>
<evidence type="ECO:0000256" key="6">
    <source>
        <dbReference type="ARBA" id="ARBA00022692"/>
    </source>
</evidence>
<dbReference type="AlphaFoldDB" id="A0A6A6EHR3"/>
<feature type="domain" description="N-end rule aminoacyl transferase C-terminal" evidence="19">
    <location>
        <begin position="1"/>
        <end position="72"/>
    </location>
</feature>
<evidence type="ECO:0000256" key="12">
    <source>
        <dbReference type="ARBA" id="ARBA00023098"/>
    </source>
</evidence>
<keyword evidence="8" id="KW-0276">Fatty acid metabolism</keyword>
<dbReference type="PROSITE" id="PS50244">
    <property type="entry name" value="S5A_REDUCTASE"/>
    <property type="match status" value="1"/>
</dbReference>